<dbReference type="Proteomes" id="UP000799750">
    <property type="component" value="Unassembled WGS sequence"/>
</dbReference>
<dbReference type="GO" id="GO:0005737">
    <property type="term" value="C:cytoplasm"/>
    <property type="evidence" value="ECO:0007669"/>
    <property type="project" value="TreeGrafter"/>
</dbReference>
<evidence type="ECO:0008006" key="4">
    <source>
        <dbReference type="Google" id="ProtNLM"/>
    </source>
</evidence>
<dbReference type="AlphaFoldDB" id="A0A6A6Q7U0"/>
<sequence>MLPKSIHHRTTAATASATAALHPPDTHSDPYNEEDTTTGVHSFNHPPHPIPEPNYDSTTNLVIVCCHAIFTPDPSLSSFPLYSPYSESNWLLAPFQRSNPSSGKLGEHETFLAHLAAGLDTLTTEAWGGQNLLVLSGGATKQDLTQITEARSYYNAALATSLAAGERGGGFPKRAFEEGRIMLEEHATDSYQNLLFPILLFRCTTGRYPEQIRIVTHAFKARRFLELHARAIRWPADRLRVQGIDPVMSAQELAETAEGEERFGYGPWVKDPFGVGDVLGKKRKGRGWDEGVMQEIGEGLEESVRVLLKGQDPDDAFPWEDVGGAKDVTMDDGDLVLHDSAMTATSTEALVNN</sequence>
<feature type="compositionally biased region" description="Basic residues" evidence="1">
    <location>
        <begin position="1"/>
        <end position="10"/>
    </location>
</feature>
<dbReference type="PANTHER" id="PTHR28110">
    <property type="entry name" value="TRANSMEMBRANE PROTEIN"/>
    <property type="match status" value="1"/>
</dbReference>
<name>A0A6A6Q7U0_9PEZI</name>
<accession>A0A6A6Q7U0</accession>
<proteinExistence type="predicted"/>
<evidence type="ECO:0000256" key="1">
    <source>
        <dbReference type="SAM" id="MobiDB-lite"/>
    </source>
</evidence>
<dbReference type="PANTHER" id="PTHR28110:SF1">
    <property type="entry name" value="TRANSMEMBRANE PROTEIN"/>
    <property type="match status" value="1"/>
</dbReference>
<feature type="region of interest" description="Disordered" evidence="1">
    <location>
        <begin position="1"/>
        <end position="46"/>
    </location>
</feature>
<keyword evidence="3" id="KW-1185">Reference proteome</keyword>
<dbReference type="EMBL" id="MU004203">
    <property type="protein sequence ID" value="KAF2488450.1"/>
    <property type="molecule type" value="Genomic_DNA"/>
</dbReference>
<reference evidence="2" key="1">
    <citation type="journal article" date="2020" name="Stud. Mycol.">
        <title>101 Dothideomycetes genomes: a test case for predicting lifestyles and emergence of pathogens.</title>
        <authorList>
            <person name="Haridas S."/>
            <person name="Albert R."/>
            <person name="Binder M."/>
            <person name="Bloem J."/>
            <person name="Labutti K."/>
            <person name="Salamov A."/>
            <person name="Andreopoulos B."/>
            <person name="Baker S."/>
            <person name="Barry K."/>
            <person name="Bills G."/>
            <person name="Bluhm B."/>
            <person name="Cannon C."/>
            <person name="Castanera R."/>
            <person name="Culley D."/>
            <person name="Daum C."/>
            <person name="Ezra D."/>
            <person name="Gonzalez J."/>
            <person name="Henrissat B."/>
            <person name="Kuo A."/>
            <person name="Liang C."/>
            <person name="Lipzen A."/>
            <person name="Lutzoni F."/>
            <person name="Magnuson J."/>
            <person name="Mondo S."/>
            <person name="Nolan M."/>
            <person name="Ohm R."/>
            <person name="Pangilinan J."/>
            <person name="Park H.-J."/>
            <person name="Ramirez L."/>
            <person name="Alfaro M."/>
            <person name="Sun H."/>
            <person name="Tritt A."/>
            <person name="Yoshinaga Y."/>
            <person name="Zwiers L.-H."/>
            <person name="Turgeon B."/>
            <person name="Goodwin S."/>
            <person name="Spatafora J."/>
            <person name="Crous P."/>
            <person name="Grigoriev I."/>
        </authorList>
    </citation>
    <scope>NUCLEOTIDE SEQUENCE</scope>
    <source>
        <strain evidence="2">CBS 269.34</strain>
    </source>
</reference>
<gene>
    <name evidence="2" type="ORF">BU16DRAFT_473868</name>
</gene>
<dbReference type="InterPro" id="IPR055323">
    <property type="entry name" value="C57A10.07/YOR238W"/>
</dbReference>
<dbReference type="OrthoDB" id="4347at2759"/>
<protein>
    <recommendedName>
        <fullName evidence="4">DUF218 domain-containing protein</fullName>
    </recommendedName>
</protein>
<evidence type="ECO:0000313" key="2">
    <source>
        <dbReference type="EMBL" id="KAF2488450.1"/>
    </source>
</evidence>
<evidence type="ECO:0000313" key="3">
    <source>
        <dbReference type="Proteomes" id="UP000799750"/>
    </source>
</evidence>
<organism evidence="2 3">
    <name type="scientific">Lophium mytilinum</name>
    <dbReference type="NCBI Taxonomy" id="390894"/>
    <lineage>
        <taxon>Eukaryota</taxon>
        <taxon>Fungi</taxon>
        <taxon>Dikarya</taxon>
        <taxon>Ascomycota</taxon>
        <taxon>Pezizomycotina</taxon>
        <taxon>Dothideomycetes</taxon>
        <taxon>Pleosporomycetidae</taxon>
        <taxon>Mytilinidiales</taxon>
        <taxon>Mytilinidiaceae</taxon>
        <taxon>Lophium</taxon>
    </lineage>
</organism>
<feature type="compositionally biased region" description="Low complexity" evidence="1">
    <location>
        <begin position="11"/>
        <end position="20"/>
    </location>
</feature>